<evidence type="ECO:0000313" key="2">
    <source>
        <dbReference type="Proteomes" id="UP000218554"/>
    </source>
</evidence>
<reference evidence="1 2" key="1">
    <citation type="journal article" date="2018" name="Int. J. Syst. Evol. Microbiol.">
        <title>Pseudomonas furukawaii sp. nov., a polychlorinated biphenyl-degrading bacterium isolated from biphenyl-contaminated soil in Japan.</title>
        <authorList>
            <person name="Kimura N."/>
            <person name="Watanabe T."/>
            <person name="Suenaga H."/>
            <person name="Fujihara H."/>
            <person name="Futagami T."/>
            <person name="Goto M."/>
            <person name="Hanada S."/>
            <person name="Hirose J."/>
        </authorList>
    </citation>
    <scope>NUCLEOTIDE SEQUENCE [LARGE SCALE GENOMIC DNA]</scope>
    <source>
        <strain evidence="2">DSM 10086 / NBRC 110670 / KF707</strain>
    </source>
</reference>
<evidence type="ECO:0000313" key="1">
    <source>
        <dbReference type="EMBL" id="BAU77423.1"/>
    </source>
</evidence>
<dbReference type="AlphaFoldDB" id="A0AAD1C621"/>
<protein>
    <submittedName>
        <fullName evidence="1">Uncharacterized protein</fullName>
    </submittedName>
</protein>
<geneLocation type="plasmid" evidence="1 2">
    <name>pKF707</name>
</geneLocation>
<organism evidence="1 2">
    <name type="scientific">Metapseudomonas furukawaii</name>
    <name type="common">Pseudomonas furukawaii</name>
    <dbReference type="NCBI Taxonomy" id="1149133"/>
    <lineage>
        <taxon>Bacteria</taxon>
        <taxon>Pseudomonadati</taxon>
        <taxon>Pseudomonadota</taxon>
        <taxon>Gammaproteobacteria</taxon>
        <taxon>Pseudomonadales</taxon>
        <taxon>Pseudomonadaceae</taxon>
        <taxon>Metapseudomonas</taxon>
    </lineage>
</organism>
<gene>
    <name evidence="1" type="ORF">KF707C_p340</name>
</gene>
<keyword evidence="2" id="KW-1185">Reference proteome</keyword>
<sequence length="104" mass="11142">MNTAPDLEIGSIPENVVLKGLLARWLRIDDFSDDTVAPLALVEATRNAVEGNPVSPRVVLQLAGGSLQSVNSNILGLEVRVVDYDRNPEAVANTRGLDPIIPLD</sequence>
<dbReference type="RefSeq" id="WP_036993410.1">
    <property type="nucleotide sequence ID" value="NZ_AJMR01000195.1"/>
</dbReference>
<dbReference type="EMBL" id="AP014863">
    <property type="protein sequence ID" value="BAU77423.1"/>
    <property type="molecule type" value="Genomic_DNA"/>
</dbReference>
<dbReference type="Proteomes" id="UP000218554">
    <property type="component" value="Plasmid pKF707"/>
</dbReference>
<accession>A0AAD1C621</accession>
<dbReference type="KEGG" id="pfuw:KF707C_p340"/>
<name>A0AAD1C621_METFU</name>
<keyword evidence="1" id="KW-0614">Plasmid</keyword>
<proteinExistence type="predicted"/>